<dbReference type="AlphaFoldDB" id="A0A0K8QJL4"/>
<keyword evidence="6" id="KW-1185">Reference proteome</keyword>
<dbReference type="EMBL" id="DF970144">
    <property type="protein sequence ID" value="GAP65024.1"/>
    <property type="molecule type" value="Genomic_DNA"/>
</dbReference>
<dbReference type="CDD" id="cd03801">
    <property type="entry name" value="GT4_PimA-like"/>
    <property type="match status" value="1"/>
</dbReference>
<dbReference type="Pfam" id="PF13439">
    <property type="entry name" value="Glyco_transf_4"/>
    <property type="match status" value="1"/>
</dbReference>
<dbReference type="PANTHER" id="PTHR46401:SF2">
    <property type="entry name" value="GLYCOSYLTRANSFERASE WBBK-RELATED"/>
    <property type="match status" value="1"/>
</dbReference>
<name>A0A0K8QJL4_9GAMM</name>
<reference evidence="5" key="2">
    <citation type="submission" date="2015-08" db="EMBL/GenBank/DDBJ databases">
        <title>Complete DNA Sequence of Pseudomonas syringae pv. actinidiae, the Causal Agent of Kiwifruit Canker Disease.</title>
        <authorList>
            <person name="Rikkerink E.H.A."/>
            <person name="Fineran P.C."/>
        </authorList>
    </citation>
    <scope>NUCLEOTIDE SEQUENCE</scope>
    <source>
        <strain evidence="5">SkMP5</strain>
    </source>
</reference>
<dbReference type="RefSeq" id="WP_062534438.1">
    <property type="nucleotide sequence ID" value="NZ_DF970144.1"/>
</dbReference>
<evidence type="ECO:0000256" key="1">
    <source>
        <dbReference type="ARBA" id="ARBA00022679"/>
    </source>
</evidence>
<feature type="domain" description="Glycosyl transferase family 1" evidence="2">
    <location>
        <begin position="159"/>
        <end position="309"/>
    </location>
</feature>
<evidence type="ECO:0000313" key="6">
    <source>
        <dbReference type="Proteomes" id="UP000253740"/>
    </source>
</evidence>
<dbReference type="Gene3D" id="3.40.50.2000">
    <property type="entry name" value="Glycogen Phosphorylase B"/>
    <property type="match status" value="2"/>
</dbReference>
<dbReference type="HOGENOM" id="CLU_009583_2_5_6"/>
<keyword evidence="1 5" id="KW-0808">Transferase</keyword>
<dbReference type="InterPro" id="IPR028098">
    <property type="entry name" value="Glyco_trans_4-like_N"/>
</dbReference>
<dbReference type="GO" id="GO:0009103">
    <property type="term" value="P:lipopolysaccharide biosynthetic process"/>
    <property type="evidence" value="ECO:0007669"/>
    <property type="project" value="TreeGrafter"/>
</dbReference>
<accession>A0A0K8QJL4</accession>
<dbReference type="EMBL" id="DF952380">
    <property type="protein sequence ID" value="GAN45255.1"/>
    <property type="molecule type" value="Genomic_DNA"/>
</dbReference>
<dbReference type="STRING" id="1475481.GCA_000953855_00314"/>
<proteinExistence type="predicted"/>
<dbReference type="SUPFAM" id="SSF53756">
    <property type="entry name" value="UDP-Glycosyltransferase/glycogen phosphorylase"/>
    <property type="match status" value="1"/>
</dbReference>
<feature type="domain" description="Glycosyltransferase subfamily 4-like N-terminal" evidence="3">
    <location>
        <begin position="37"/>
        <end position="143"/>
    </location>
</feature>
<evidence type="ECO:0000259" key="3">
    <source>
        <dbReference type="Pfam" id="PF13439"/>
    </source>
</evidence>
<gene>
    <name evidence="4" type="ORF">MBSD_1801</name>
    <name evidence="5" type="ORF">MBSD_n0312</name>
</gene>
<evidence type="ECO:0000313" key="5">
    <source>
        <dbReference type="EMBL" id="GAP65024.1"/>
    </source>
</evidence>
<reference evidence="4" key="1">
    <citation type="submission" date="2015-03" db="EMBL/GenBank/DDBJ databases">
        <title>Draft genome sequence of Mizugakiibacter sediminis skMP5.</title>
        <authorList>
            <person name="Watanabe T."/>
            <person name="Kojima H."/>
            <person name="Fukui M."/>
        </authorList>
    </citation>
    <scope>NUCLEOTIDE SEQUENCE</scope>
    <source>
        <strain evidence="4">SkMP5</strain>
    </source>
</reference>
<dbReference type="Pfam" id="PF00534">
    <property type="entry name" value="Glycos_transf_1"/>
    <property type="match status" value="1"/>
</dbReference>
<dbReference type="Proteomes" id="UP000253740">
    <property type="component" value="Unassembled WGS sequence"/>
</dbReference>
<dbReference type="OrthoDB" id="9802524at2"/>
<evidence type="ECO:0000259" key="2">
    <source>
        <dbReference type="Pfam" id="PF00534"/>
    </source>
</evidence>
<sequence length="340" mass="37254">MRVWLPAIRAGSGSDVYVERLAALLKSAGVQPLVQWFPRHFELWPSLLSGIRAPEDVDVVHASSWHAFALARKHIPLVATFYHCVRGRGYPLWKSWLQSVYHDHWIGGFEERSLSKASAVVAISESTAREVGAEFGIHGIDVIDAWLDSTLFVPAERRRAGAPRVLIVGNRSRRKGWDLLPAFRECLDRRIELHVVAGLRATAKDGAYLDGRGIQFWSGLAEAELASLYQASDVVVSLSRYEGFGYTALEAMACAKPVVAFDVPGLRDVVVNGTTGMLLPCEDVGGVAAACHELIESPAIAQKMGEAGHARASRRFGAALAREKYLALYARVMSRAHGIE</sequence>
<dbReference type="PANTHER" id="PTHR46401">
    <property type="entry name" value="GLYCOSYLTRANSFERASE WBBK-RELATED"/>
    <property type="match status" value="1"/>
</dbReference>
<organism evidence="5">
    <name type="scientific">Mizugakiibacter sediminis</name>
    <dbReference type="NCBI Taxonomy" id="1475481"/>
    <lineage>
        <taxon>Bacteria</taxon>
        <taxon>Pseudomonadati</taxon>
        <taxon>Pseudomonadota</taxon>
        <taxon>Gammaproteobacteria</taxon>
        <taxon>Lysobacterales</taxon>
        <taxon>Rhodanobacteraceae</taxon>
        <taxon>Mizugakiibacter</taxon>
    </lineage>
</organism>
<protein>
    <submittedName>
        <fullName evidence="5">Glycosyl transferase family 1</fullName>
    </submittedName>
</protein>
<evidence type="ECO:0000313" key="4">
    <source>
        <dbReference type="EMBL" id="GAN45255.1"/>
    </source>
</evidence>
<dbReference type="InterPro" id="IPR001296">
    <property type="entry name" value="Glyco_trans_1"/>
</dbReference>
<dbReference type="GO" id="GO:0016757">
    <property type="term" value="F:glycosyltransferase activity"/>
    <property type="evidence" value="ECO:0007669"/>
    <property type="project" value="InterPro"/>
</dbReference>